<dbReference type="Gene3D" id="6.10.110.10">
    <property type="match status" value="1"/>
</dbReference>
<keyword evidence="5 6" id="KW-0472">Membrane</keyword>
<organism evidence="7 8">
    <name type="scientific">Sordaria macrospora</name>
    <dbReference type="NCBI Taxonomy" id="5147"/>
    <lineage>
        <taxon>Eukaryota</taxon>
        <taxon>Fungi</taxon>
        <taxon>Dikarya</taxon>
        <taxon>Ascomycota</taxon>
        <taxon>Pezizomycotina</taxon>
        <taxon>Sordariomycetes</taxon>
        <taxon>Sordariomycetidae</taxon>
        <taxon>Sordariales</taxon>
        <taxon>Sordariaceae</taxon>
        <taxon>Sordaria</taxon>
    </lineage>
</organism>
<dbReference type="PANTHER" id="PTHR16932">
    <property type="entry name" value="INTERFERON ALPHA-INDUCIBLE PROTEIN 27"/>
    <property type="match status" value="1"/>
</dbReference>
<evidence type="ECO:0000313" key="8">
    <source>
        <dbReference type="Proteomes" id="UP000433876"/>
    </source>
</evidence>
<name>A0A8S8ZRZ8_SORMA</name>
<dbReference type="Pfam" id="PF06140">
    <property type="entry name" value="Ifi-6-16"/>
    <property type="match status" value="1"/>
</dbReference>
<evidence type="ECO:0000256" key="1">
    <source>
        <dbReference type="ARBA" id="ARBA00004141"/>
    </source>
</evidence>
<dbReference type="InterPro" id="IPR009311">
    <property type="entry name" value="IFI6/IFI27-like"/>
</dbReference>
<dbReference type="GO" id="GO:0016020">
    <property type="term" value="C:membrane"/>
    <property type="evidence" value="ECO:0007669"/>
    <property type="project" value="UniProtKB-SubCell"/>
</dbReference>
<evidence type="ECO:0000256" key="3">
    <source>
        <dbReference type="ARBA" id="ARBA00022692"/>
    </source>
</evidence>
<dbReference type="InterPro" id="IPR038213">
    <property type="entry name" value="IFI6/IFI27-like_sf"/>
</dbReference>
<keyword evidence="4 6" id="KW-1133">Transmembrane helix</keyword>
<keyword evidence="3 6" id="KW-0812">Transmembrane</keyword>
<evidence type="ECO:0000256" key="4">
    <source>
        <dbReference type="ARBA" id="ARBA00022989"/>
    </source>
</evidence>
<dbReference type="AlphaFoldDB" id="A0A8S8ZRZ8"/>
<dbReference type="PANTHER" id="PTHR16932:SF18">
    <property type="entry name" value="INTERFERON, ALPHA-INDUCIBLE PROTEIN 27-LIKE 2"/>
    <property type="match status" value="1"/>
</dbReference>
<evidence type="ECO:0000313" key="7">
    <source>
        <dbReference type="EMBL" id="KAA8631770.1"/>
    </source>
</evidence>
<evidence type="ECO:0000256" key="2">
    <source>
        <dbReference type="ARBA" id="ARBA00007262"/>
    </source>
</evidence>
<evidence type="ECO:0000256" key="6">
    <source>
        <dbReference type="SAM" id="Phobius"/>
    </source>
</evidence>
<comment type="caution">
    <text evidence="7">The sequence shown here is derived from an EMBL/GenBank/DDBJ whole genome shotgun (WGS) entry which is preliminary data.</text>
</comment>
<accession>A0A8S8ZRZ8</accession>
<sequence>MKVKEGWICCMLPISRAKLLEIVERAKENAMKVSFPSIVPGMPKSLDIQPGLTKEGSNGKPEPIAPKDWPTLVRPWLESMGDLTQDIRKQYEEAREWAAEHPRAAIFIVLVVAGVLVVVFANPSLVYEPMLNFSGFTSKGVSKNSIASAVHSWIGNVQAGTFFAGCQSAAMAATGYGAATLGAVTQTGVILSISGTALASKWLGSKERRLLGPKL</sequence>
<dbReference type="VEuPathDB" id="FungiDB:SMAC_12735"/>
<gene>
    <name evidence="7" type="ORF">SMACR_12735</name>
</gene>
<protein>
    <submittedName>
        <fullName evidence="7">Uncharacterized protein</fullName>
    </submittedName>
</protein>
<comment type="subcellular location">
    <subcellularLocation>
        <location evidence="1">Membrane</location>
        <topology evidence="1">Multi-pass membrane protein</topology>
    </subcellularLocation>
</comment>
<evidence type="ECO:0000256" key="5">
    <source>
        <dbReference type="ARBA" id="ARBA00023136"/>
    </source>
</evidence>
<feature type="transmembrane region" description="Helical" evidence="6">
    <location>
        <begin position="178"/>
        <end position="199"/>
    </location>
</feature>
<feature type="transmembrane region" description="Helical" evidence="6">
    <location>
        <begin position="104"/>
        <end position="126"/>
    </location>
</feature>
<comment type="similarity">
    <text evidence="2">Belongs to the IFI6/IFI27 family.</text>
</comment>
<dbReference type="Proteomes" id="UP000433876">
    <property type="component" value="Unassembled WGS sequence"/>
</dbReference>
<proteinExistence type="inferred from homology"/>
<dbReference type="EMBL" id="NMPR01000069">
    <property type="protein sequence ID" value="KAA8631770.1"/>
    <property type="molecule type" value="Genomic_DNA"/>
</dbReference>
<reference evidence="7 8" key="1">
    <citation type="submission" date="2017-07" db="EMBL/GenBank/DDBJ databases">
        <title>Genome sequence of the Sordaria macrospora wild type strain R19027.</title>
        <authorList>
            <person name="Nowrousian M."/>
            <person name="Teichert I."/>
            <person name="Kueck U."/>
        </authorList>
    </citation>
    <scope>NUCLEOTIDE SEQUENCE [LARGE SCALE GENOMIC DNA]</scope>
    <source>
        <strain evidence="7 8">R19027</strain>
        <tissue evidence="7">Mycelium</tissue>
    </source>
</reference>
<dbReference type="OMA" id="WIGNIAK"/>